<accession>A0A5C7I749</accession>
<evidence type="ECO:0000313" key="3">
    <source>
        <dbReference type="Proteomes" id="UP000323000"/>
    </source>
</evidence>
<keyword evidence="1" id="KW-1133">Transmembrane helix</keyword>
<name>A0A5C7I749_9ROSI</name>
<proteinExistence type="predicted"/>
<keyword evidence="3" id="KW-1185">Reference proteome</keyword>
<organism evidence="2 3">
    <name type="scientific">Acer yangbiense</name>
    <dbReference type="NCBI Taxonomy" id="1000413"/>
    <lineage>
        <taxon>Eukaryota</taxon>
        <taxon>Viridiplantae</taxon>
        <taxon>Streptophyta</taxon>
        <taxon>Embryophyta</taxon>
        <taxon>Tracheophyta</taxon>
        <taxon>Spermatophyta</taxon>
        <taxon>Magnoliopsida</taxon>
        <taxon>eudicotyledons</taxon>
        <taxon>Gunneridae</taxon>
        <taxon>Pentapetalae</taxon>
        <taxon>rosids</taxon>
        <taxon>malvids</taxon>
        <taxon>Sapindales</taxon>
        <taxon>Sapindaceae</taxon>
        <taxon>Hippocastanoideae</taxon>
        <taxon>Acereae</taxon>
        <taxon>Acer</taxon>
    </lineage>
</organism>
<keyword evidence="1" id="KW-0812">Transmembrane</keyword>
<evidence type="ECO:0000313" key="2">
    <source>
        <dbReference type="EMBL" id="TXG64967.1"/>
    </source>
</evidence>
<reference evidence="3" key="1">
    <citation type="journal article" date="2019" name="Gigascience">
        <title>De novo genome assembly of the endangered Acer yangbiense, a plant species with extremely small populations endemic to Yunnan Province, China.</title>
        <authorList>
            <person name="Yang J."/>
            <person name="Wariss H.M."/>
            <person name="Tao L."/>
            <person name="Zhang R."/>
            <person name="Yun Q."/>
            <person name="Hollingsworth P."/>
            <person name="Dao Z."/>
            <person name="Luo G."/>
            <person name="Guo H."/>
            <person name="Ma Y."/>
            <person name="Sun W."/>
        </authorList>
    </citation>
    <scope>NUCLEOTIDE SEQUENCE [LARGE SCALE GENOMIC DNA]</scope>
    <source>
        <strain evidence="3">cv. Malutang</strain>
    </source>
</reference>
<evidence type="ECO:0000256" key="1">
    <source>
        <dbReference type="SAM" id="Phobius"/>
    </source>
</evidence>
<sequence>MSGDFERHGVESGYFRQVTGVVSVTAPEDMVAFYLTRFRGVELLPIAMGFGNQKESGRQLAWSTKLASSGWTCWLVAVVAALLLMVSSVSAWGVGYSYCTCYVNGALVYGTTITSPNGSISYYSDIR</sequence>
<dbReference type="AlphaFoldDB" id="A0A5C7I749"/>
<feature type="transmembrane region" description="Helical" evidence="1">
    <location>
        <begin position="71"/>
        <end position="94"/>
    </location>
</feature>
<keyword evidence="1" id="KW-0472">Membrane</keyword>
<protein>
    <submittedName>
        <fullName evidence="2">Uncharacterized protein</fullName>
    </submittedName>
</protein>
<gene>
    <name evidence="2" type="ORF">EZV62_011961</name>
</gene>
<dbReference type="Proteomes" id="UP000323000">
    <property type="component" value="Chromosome 4"/>
</dbReference>
<dbReference type="EMBL" id="VAHF01000004">
    <property type="protein sequence ID" value="TXG64967.1"/>
    <property type="molecule type" value="Genomic_DNA"/>
</dbReference>
<comment type="caution">
    <text evidence="2">The sequence shown here is derived from an EMBL/GenBank/DDBJ whole genome shotgun (WGS) entry which is preliminary data.</text>
</comment>